<dbReference type="FunFam" id="3.40.50.1240:FF:000010">
    <property type="entry name" value="Prostatic acid phosphatase"/>
    <property type="match status" value="1"/>
</dbReference>
<evidence type="ECO:0000256" key="12">
    <source>
        <dbReference type="ARBA" id="ARBA00023228"/>
    </source>
</evidence>
<evidence type="ECO:0000256" key="1">
    <source>
        <dbReference type="ARBA" id="ARBA00000032"/>
    </source>
</evidence>
<dbReference type="SUPFAM" id="SSF53254">
    <property type="entry name" value="Phosphoglycerate mutase-like"/>
    <property type="match status" value="1"/>
</dbReference>
<evidence type="ECO:0000256" key="10">
    <source>
        <dbReference type="ARBA" id="ARBA00023157"/>
    </source>
</evidence>
<dbReference type="Ensembl" id="ENSAMXT00000037129.1">
    <property type="protein sequence ID" value="ENSAMXP00000052083.1"/>
    <property type="gene ID" value="ENSAMXG00000021570.2"/>
</dbReference>
<keyword evidence="12" id="KW-0458">Lysosome</keyword>
<evidence type="ECO:0000313" key="17">
    <source>
        <dbReference type="Proteomes" id="UP000018467"/>
    </source>
</evidence>
<keyword evidence="11" id="KW-0325">Glycoprotein</keyword>
<dbReference type="PROSITE" id="PS00778">
    <property type="entry name" value="HIS_ACID_PHOSPHAT_2"/>
    <property type="match status" value="1"/>
</dbReference>
<dbReference type="STRING" id="7994.ENSAMXP00000052083"/>
<dbReference type="InterPro" id="IPR050645">
    <property type="entry name" value="Histidine_acid_phosphatase"/>
</dbReference>
<evidence type="ECO:0000256" key="3">
    <source>
        <dbReference type="ARBA" id="ARBA00005375"/>
    </source>
</evidence>
<evidence type="ECO:0000256" key="5">
    <source>
        <dbReference type="ARBA" id="ARBA00022692"/>
    </source>
</evidence>
<evidence type="ECO:0000256" key="13">
    <source>
        <dbReference type="ARBA" id="ARBA00037852"/>
    </source>
</evidence>
<dbReference type="GO" id="GO:0005765">
    <property type="term" value="C:lysosomal membrane"/>
    <property type="evidence" value="ECO:0007669"/>
    <property type="project" value="UniProtKB-SubCell"/>
</dbReference>
<dbReference type="GO" id="GO:0007040">
    <property type="term" value="P:lysosome organization"/>
    <property type="evidence" value="ECO:0007669"/>
    <property type="project" value="TreeGrafter"/>
</dbReference>
<dbReference type="InParanoid" id="A0A3B1KC94"/>
<dbReference type="AlphaFoldDB" id="A0A3B1KC94"/>
<comment type="similarity">
    <text evidence="3">Belongs to the histidine acid phosphatase family.</text>
</comment>
<evidence type="ECO:0000256" key="2">
    <source>
        <dbReference type="ARBA" id="ARBA00004227"/>
    </source>
</evidence>
<comment type="catalytic activity">
    <reaction evidence="1">
        <text>a phosphate monoester + H2O = an alcohol + phosphate</text>
        <dbReference type="Rhea" id="RHEA:15017"/>
        <dbReference type="ChEBI" id="CHEBI:15377"/>
        <dbReference type="ChEBI" id="CHEBI:30879"/>
        <dbReference type="ChEBI" id="CHEBI:43474"/>
        <dbReference type="ChEBI" id="CHEBI:67140"/>
        <dbReference type="EC" id="3.1.3.2"/>
    </reaction>
</comment>
<dbReference type="Bgee" id="ENSAMXG00000021570">
    <property type="expression patterns" value="Expressed in pharyngeal gill and 14 other cell types or tissues"/>
</dbReference>
<evidence type="ECO:0000256" key="9">
    <source>
        <dbReference type="ARBA" id="ARBA00023136"/>
    </source>
</evidence>
<evidence type="ECO:0000256" key="6">
    <source>
        <dbReference type="ARBA" id="ARBA00022729"/>
    </source>
</evidence>
<keyword evidence="6 15" id="KW-0732">Signal</keyword>
<reference evidence="16" key="4">
    <citation type="submission" date="2025-09" db="UniProtKB">
        <authorList>
            <consortium name="Ensembl"/>
        </authorList>
    </citation>
    <scope>IDENTIFICATION</scope>
</reference>
<feature type="chain" id="PRO_5017453541" description="Lysosomal acid phosphatase" evidence="15">
    <location>
        <begin position="20"/>
        <end position="464"/>
    </location>
</feature>
<evidence type="ECO:0000256" key="14">
    <source>
        <dbReference type="ARBA" id="ARBA00039422"/>
    </source>
</evidence>
<keyword evidence="9" id="KW-0472">Membrane</keyword>
<dbReference type="GO" id="GO:0043202">
    <property type="term" value="C:lysosomal lumen"/>
    <property type="evidence" value="ECO:0007669"/>
    <property type="project" value="UniProtKB-SubCell"/>
</dbReference>
<protein>
    <recommendedName>
        <fullName evidence="14">Lysosomal acid phosphatase</fullName>
        <ecNumber evidence="4">3.1.3.2</ecNumber>
    </recommendedName>
</protein>
<dbReference type="InterPro" id="IPR000560">
    <property type="entry name" value="His_Pase_clade-2"/>
</dbReference>
<keyword evidence="8" id="KW-1133">Transmembrane helix</keyword>
<dbReference type="Gene3D" id="3.40.50.1240">
    <property type="entry name" value="Phosphoglycerate mutase-like"/>
    <property type="match status" value="1"/>
</dbReference>
<sequence length="464" mass="52954">MASYLLVLLLLCILGQSFGQSQLKLVTVLYRHGDRSPVKAFPTDPHQESAWPQGFGQLTQEGMRQHLELGQFLRRRYQGFLSEPYTRYEIAVRSTDYDRTLMSAESNLAGLYPPNGSQVFHPGLNWQPIPIHTVPQDQERLLSFPLSNCAYYQRLMNETEKTELFINMTKTYADFLEMVRNKTGVESTTIASIWSIHDTLFCEEKHGMTLPDWVTPDVMSTLQFLKNFGFQILFGVHKRVEKSRLQGGLLLDQIIKNFTTVSSLKPNGQLKMIMYSAHDTTIVALHEALNVFNGLQPPYASCHIMELHQDSNGSFSVEIFYRNDSSVAEPYPLTIPGCAHHCSLEEFIKLTQSVIPTDWDKECMMNTGSTDTGAGEEAEIFQWRNPLGTRDSHVKRAWLRQIEQEGRVSIRGESLKQLRCCDCILSQCSADVLPRRSARIFRQCSAYHHLYLRSSSTHHQCCAD</sequence>
<evidence type="ECO:0000256" key="7">
    <source>
        <dbReference type="ARBA" id="ARBA00022801"/>
    </source>
</evidence>
<dbReference type="PROSITE" id="PS00616">
    <property type="entry name" value="HIS_ACID_PHOSPHAT_1"/>
    <property type="match status" value="1"/>
</dbReference>
<dbReference type="GO" id="GO:0003993">
    <property type="term" value="F:acid phosphatase activity"/>
    <property type="evidence" value="ECO:0007669"/>
    <property type="project" value="UniProtKB-EC"/>
</dbReference>
<dbReference type="Pfam" id="PF00328">
    <property type="entry name" value="His_Phos_2"/>
    <property type="match status" value="1"/>
</dbReference>
<keyword evidence="7" id="KW-0378">Hydrolase</keyword>
<dbReference type="CDD" id="cd07061">
    <property type="entry name" value="HP_HAP_like"/>
    <property type="match status" value="1"/>
</dbReference>
<organism evidence="16 17">
    <name type="scientific">Astyanax mexicanus</name>
    <name type="common">Blind cave fish</name>
    <name type="synonym">Astyanax fasciatus mexicanus</name>
    <dbReference type="NCBI Taxonomy" id="7994"/>
    <lineage>
        <taxon>Eukaryota</taxon>
        <taxon>Metazoa</taxon>
        <taxon>Chordata</taxon>
        <taxon>Craniata</taxon>
        <taxon>Vertebrata</taxon>
        <taxon>Euteleostomi</taxon>
        <taxon>Actinopterygii</taxon>
        <taxon>Neopterygii</taxon>
        <taxon>Teleostei</taxon>
        <taxon>Ostariophysi</taxon>
        <taxon>Characiformes</taxon>
        <taxon>Characoidei</taxon>
        <taxon>Acestrorhamphidae</taxon>
        <taxon>Acestrorhamphinae</taxon>
        <taxon>Astyanax</taxon>
    </lineage>
</organism>
<dbReference type="InterPro" id="IPR033379">
    <property type="entry name" value="Acid_Pase_AS"/>
</dbReference>
<accession>A0A3B1KC94</accession>
<dbReference type="Proteomes" id="UP000018467">
    <property type="component" value="Unassembled WGS sequence"/>
</dbReference>
<reference evidence="17" key="2">
    <citation type="journal article" date="2014" name="Nat. Commun.">
        <title>The cavefish genome reveals candidate genes for eye loss.</title>
        <authorList>
            <person name="McGaugh S.E."/>
            <person name="Gross J.B."/>
            <person name="Aken B."/>
            <person name="Blin M."/>
            <person name="Borowsky R."/>
            <person name="Chalopin D."/>
            <person name="Hinaux H."/>
            <person name="Jeffery W.R."/>
            <person name="Keene A."/>
            <person name="Ma L."/>
            <person name="Minx P."/>
            <person name="Murphy D."/>
            <person name="O'Quin K.E."/>
            <person name="Retaux S."/>
            <person name="Rohner N."/>
            <person name="Searle S.M."/>
            <person name="Stahl B.A."/>
            <person name="Tabin C."/>
            <person name="Volff J.N."/>
            <person name="Yoshizawa M."/>
            <person name="Warren W.C."/>
        </authorList>
    </citation>
    <scope>NUCLEOTIDE SEQUENCE [LARGE SCALE GENOMIC DNA]</scope>
    <source>
        <strain evidence="17">female</strain>
    </source>
</reference>
<evidence type="ECO:0000256" key="4">
    <source>
        <dbReference type="ARBA" id="ARBA00012646"/>
    </source>
</evidence>
<dbReference type="EC" id="3.1.3.2" evidence="4"/>
<dbReference type="GeneTree" id="ENSGT00940000158446"/>
<proteinExistence type="inferred from homology"/>
<keyword evidence="17" id="KW-1185">Reference proteome</keyword>
<evidence type="ECO:0000313" key="16">
    <source>
        <dbReference type="Ensembl" id="ENSAMXP00000052083.1"/>
    </source>
</evidence>
<keyword evidence="5" id="KW-0812">Transmembrane</keyword>
<evidence type="ECO:0000256" key="15">
    <source>
        <dbReference type="SAM" id="SignalP"/>
    </source>
</evidence>
<dbReference type="PANTHER" id="PTHR11567">
    <property type="entry name" value="ACID PHOSPHATASE-RELATED"/>
    <property type="match status" value="1"/>
</dbReference>
<dbReference type="InterPro" id="IPR029033">
    <property type="entry name" value="His_PPase_superfam"/>
</dbReference>
<evidence type="ECO:0000256" key="8">
    <source>
        <dbReference type="ARBA" id="ARBA00022989"/>
    </source>
</evidence>
<comment type="subcellular location">
    <subcellularLocation>
        <location evidence="2">Lysosome lumen</location>
    </subcellularLocation>
    <subcellularLocation>
        <location evidence="13">Lysosome membrane</location>
        <topology evidence="13">Single-pass membrane protein</topology>
        <orientation evidence="13">Lumenal side</orientation>
    </subcellularLocation>
</comment>
<keyword evidence="10" id="KW-1015">Disulfide bond</keyword>
<dbReference type="PANTHER" id="PTHR11567:SF180">
    <property type="entry name" value="LYSOSOMAL ACID PHOSPHATASE"/>
    <property type="match status" value="1"/>
</dbReference>
<name>A0A3B1KC94_ASTMX</name>
<feature type="signal peptide" evidence="15">
    <location>
        <begin position="1"/>
        <end position="19"/>
    </location>
</feature>
<reference evidence="16" key="3">
    <citation type="submission" date="2025-08" db="UniProtKB">
        <authorList>
            <consortium name="Ensembl"/>
        </authorList>
    </citation>
    <scope>IDENTIFICATION</scope>
</reference>
<reference evidence="17" key="1">
    <citation type="submission" date="2013-03" db="EMBL/GenBank/DDBJ databases">
        <authorList>
            <person name="Jeffery W."/>
            <person name="Warren W."/>
            <person name="Wilson R.K."/>
        </authorList>
    </citation>
    <scope>NUCLEOTIDE SEQUENCE</scope>
    <source>
        <strain evidence="17">female</strain>
    </source>
</reference>
<evidence type="ECO:0000256" key="11">
    <source>
        <dbReference type="ARBA" id="ARBA00023180"/>
    </source>
</evidence>